<evidence type="ECO:0000256" key="2">
    <source>
        <dbReference type="ARBA" id="ARBA00023306"/>
    </source>
</evidence>
<comment type="similarity">
    <text evidence="1">Belongs to the Cdt1 family.</text>
</comment>
<feature type="compositionally biased region" description="Polar residues" evidence="3">
    <location>
        <begin position="379"/>
        <end position="394"/>
    </location>
</feature>
<feature type="compositionally biased region" description="Polar residues" evidence="3">
    <location>
        <begin position="299"/>
        <end position="319"/>
    </location>
</feature>
<dbReference type="InterPro" id="IPR038090">
    <property type="entry name" value="Cdt1_C_WH_dom_sf"/>
</dbReference>
<dbReference type="Pfam" id="PF16679">
    <property type="entry name" value="CDT1_C"/>
    <property type="match status" value="1"/>
</dbReference>
<protein>
    <recommendedName>
        <fullName evidence="4">DNA replication factor Cdt1 C-terminal domain-containing protein</fullName>
    </recommendedName>
</protein>
<evidence type="ECO:0000313" key="6">
    <source>
        <dbReference type="Proteomes" id="UP000054166"/>
    </source>
</evidence>
<reference evidence="6" key="2">
    <citation type="submission" date="2015-01" db="EMBL/GenBank/DDBJ databases">
        <title>Evolutionary Origins and Diversification of the Mycorrhizal Mutualists.</title>
        <authorList>
            <consortium name="DOE Joint Genome Institute"/>
            <consortium name="Mycorrhizal Genomics Consortium"/>
            <person name="Kohler A."/>
            <person name="Kuo A."/>
            <person name="Nagy L.G."/>
            <person name="Floudas D."/>
            <person name="Copeland A."/>
            <person name="Barry K.W."/>
            <person name="Cichocki N."/>
            <person name="Veneault-Fourrey C."/>
            <person name="LaButti K."/>
            <person name="Lindquist E.A."/>
            <person name="Lipzen A."/>
            <person name="Lundell T."/>
            <person name="Morin E."/>
            <person name="Murat C."/>
            <person name="Riley R."/>
            <person name="Ohm R."/>
            <person name="Sun H."/>
            <person name="Tunlid A."/>
            <person name="Henrissat B."/>
            <person name="Grigoriev I.V."/>
            <person name="Hibbett D.S."/>
            <person name="Martin F."/>
        </authorList>
    </citation>
    <scope>NUCLEOTIDE SEQUENCE [LARGE SCALE GENOMIC DNA]</scope>
    <source>
        <strain evidence="6">F 1598</strain>
    </source>
</reference>
<organism evidence="5 6">
    <name type="scientific">Piloderma croceum (strain F 1598)</name>
    <dbReference type="NCBI Taxonomy" id="765440"/>
    <lineage>
        <taxon>Eukaryota</taxon>
        <taxon>Fungi</taxon>
        <taxon>Dikarya</taxon>
        <taxon>Basidiomycota</taxon>
        <taxon>Agaricomycotina</taxon>
        <taxon>Agaricomycetes</taxon>
        <taxon>Agaricomycetidae</taxon>
        <taxon>Atheliales</taxon>
        <taxon>Atheliaceae</taxon>
        <taxon>Piloderma</taxon>
    </lineage>
</organism>
<name>A0A0C3CN40_PILCF</name>
<feature type="region of interest" description="Disordered" evidence="3">
    <location>
        <begin position="1"/>
        <end position="50"/>
    </location>
</feature>
<dbReference type="Proteomes" id="UP000054166">
    <property type="component" value="Unassembled WGS sequence"/>
</dbReference>
<evidence type="ECO:0000256" key="1">
    <source>
        <dbReference type="ARBA" id="ARBA00008356"/>
    </source>
</evidence>
<dbReference type="EMBL" id="KN832972">
    <property type="protein sequence ID" value="KIM91077.1"/>
    <property type="molecule type" value="Genomic_DNA"/>
</dbReference>
<evidence type="ECO:0000259" key="4">
    <source>
        <dbReference type="Pfam" id="PF16679"/>
    </source>
</evidence>
<feature type="compositionally biased region" description="Polar residues" evidence="3">
    <location>
        <begin position="504"/>
        <end position="516"/>
    </location>
</feature>
<feature type="region of interest" description="Disordered" evidence="3">
    <location>
        <begin position="501"/>
        <end position="558"/>
    </location>
</feature>
<dbReference type="InParanoid" id="A0A0C3CN40"/>
<dbReference type="InterPro" id="IPR032054">
    <property type="entry name" value="Cdt1_C"/>
</dbReference>
<proteinExistence type="inferred from homology"/>
<reference evidence="5 6" key="1">
    <citation type="submission" date="2014-04" db="EMBL/GenBank/DDBJ databases">
        <authorList>
            <consortium name="DOE Joint Genome Institute"/>
            <person name="Kuo A."/>
            <person name="Tarkka M."/>
            <person name="Buscot F."/>
            <person name="Kohler A."/>
            <person name="Nagy L.G."/>
            <person name="Floudas D."/>
            <person name="Copeland A."/>
            <person name="Barry K.W."/>
            <person name="Cichocki N."/>
            <person name="Veneault-Fourrey C."/>
            <person name="LaButti K."/>
            <person name="Lindquist E.A."/>
            <person name="Lipzen A."/>
            <person name="Lundell T."/>
            <person name="Morin E."/>
            <person name="Murat C."/>
            <person name="Sun H."/>
            <person name="Tunlid A."/>
            <person name="Henrissat B."/>
            <person name="Grigoriev I.V."/>
            <person name="Hibbett D.S."/>
            <person name="Martin F."/>
            <person name="Nordberg H.P."/>
            <person name="Cantor M.N."/>
            <person name="Hua S.X."/>
        </authorList>
    </citation>
    <scope>NUCLEOTIDE SEQUENCE [LARGE SCALE GENOMIC DNA]</scope>
    <source>
        <strain evidence="5 6">F 1598</strain>
    </source>
</reference>
<dbReference type="AlphaFoldDB" id="A0A0C3CN40"/>
<feature type="compositionally biased region" description="Low complexity" evidence="3">
    <location>
        <begin position="266"/>
        <end position="286"/>
    </location>
</feature>
<feature type="domain" description="DNA replication factor Cdt1 C-terminal" evidence="4">
    <location>
        <begin position="391"/>
        <end position="491"/>
    </location>
</feature>
<keyword evidence="2" id="KW-0131">Cell cycle</keyword>
<evidence type="ECO:0000313" key="5">
    <source>
        <dbReference type="EMBL" id="KIM91077.1"/>
    </source>
</evidence>
<feature type="compositionally biased region" description="Polar residues" evidence="3">
    <location>
        <begin position="350"/>
        <end position="369"/>
    </location>
</feature>
<feature type="region of interest" description="Disordered" evidence="3">
    <location>
        <begin position="299"/>
        <end position="401"/>
    </location>
</feature>
<dbReference type="OrthoDB" id="3366139at2759"/>
<sequence length="572" mass="61383">MSDLYTSLRVSPKKKRCPPELDDESTFTPKKLRTAPPTPPATVRKSDRSATTGLPAHLSRLHTIHTALQHALSHALATCAVSPSSDTGIVRNVLNHYSLTTYTGLTTKFDIDDLSRLCWVWEWDGKTLPGKSNVEDDDNPFLDTPPAPQPKEWTRGSMGLVLSPCTHYLKAAGKRVPAYGIGVEVEMDIDKGMGGGMAAVARWTAEAETRRGEFRRKLDLWTKLHTGLDPIPGIPRANLPQLTTTAKASSLTRTLASASPKGLSTLSLVPPSSPSRSPAKSPAKRSAAVRDFAVPFPITPTSKASADSKNSLAFPQTPSRHNRPNPASSLLTPKTPSTSNSVSSEPSTPANQKGANAATAPQTPSTSRRQALYDRIRQRSLTSTPSKATASSNVLGGKLTKDQMMKMGQEEMRRRCLLGRLGGVAESVWMLFSSPVGSSTTPTARKRRALPTSEVALAIVKSSPVPISSAEAHESLSLLTSLCPFFLKEMDIAGEEWLEMPAPASTTSGSGTENAEGNSSKPAAPPSPGSPVKGKNESAEEILNRSPRRVKKEAGGLRDVREIIRKELEIQD</sequence>
<gene>
    <name evidence="5" type="ORF">PILCRDRAFT_811592</name>
</gene>
<dbReference type="Gene3D" id="1.10.10.1420">
    <property type="entry name" value="DNA replication factor Cdt1, C-terminal WH domain"/>
    <property type="match status" value="1"/>
</dbReference>
<feature type="region of interest" description="Disordered" evidence="3">
    <location>
        <begin position="261"/>
        <end position="287"/>
    </location>
</feature>
<accession>A0A0C3CN40</accession>
<evidence type="ECO:0000256" key="3">
    <source>
        <dbReference type="SAM" id="MobiDB-lite"/>
    </source>
</evidence>
<feature type="compositionally biased region" description="Low complexity" evidence="3">
    <location>
        <begin position="326"/>
        <end position="349"/>
    </location>
</feature>
<keyword evidence="6" id="KW-1185">Reference proteome</keyword>
<dbReference type="HOGENOM" id="CLU_014094_0_0_1"/>